<dbReference type="RefSeq" id="WP_106262882.1">
    <property type="nucleotide sequence ID" value="NZ_PVTQ01000002.1"/>
</dbReference>
<comment type="caution">
    <text evidence="9">The sequence shown here is derived from an EMBL/GenBank/DDBJ whole genome shotgun (WGS) entry which is preliminary data.</text>
</comment>
<dbReference type="PANTHER" id="PTHR45663:SF11">
    <property type="entry name" value="GEO12009P1"/>
    <property type="match status" value="1"/>
</dbReference>
<dbReference type="Proteomes" id="UP000238392">
    <property type="component" value="Unassembled WGS sequence"/>
</dbReference>
<feature type="domain" description="Thioredoxin" evidence="8">
    <location>
        <begin position="35"/>
        <end position="144"/>
    </location>
</feature>
<keyword evidence="10" id="KW-1185">Reference proteome</keyword>
<keyword evidence="3" id="KW-0479">Metal-binding</keyword>
<keyword evidence="5" id="KW-1015">Disulfide bond</keyword>
<dbReference type="Gene3D" id="3.40.30.10">
    <property type="entry name" value="Glutaredoxin"/>
    <property type="match status" value="1"/>
</dbReference>
<keyword evidence="2" id="KW-0813">Transport</keyword>
<name>A0A2T0X089_9RHOB</name>
<dbReference type="InterPro" id="IPR036249">
    <property type="entry name" value="Thioredoxin-like_sf"/>
</dbReference>
<accession>A0A2T0X089</accession>
<evidence type="ECO:0000256" key="7">
    <source>
        <dbReference type="NCBIfam" id="TIGR01068"/>
    </source>
</evidence>
<evidence type="ECO:0000313" key="9">
    <source>
        <dbReference type="EMBL" id="PRY92361.1"/>
    </source>
</evidence>
<keyword evidence="4" id="KW-0249">Electron transport</keyword>
<dbReference type="PROSITE" id="PS51352">
    <property type="entry name" value="THIOREDOXIN_2"/>
    <property type="match status" value="1"/>
</dbReference>
<dbReference type="InterPro" id="IPR017937">
    <property type="entry name" value="Thioredoxin_CS"/>
</dbReference>
<evidence type="ECO:0000256" key="6">
    <source>
        <dbReference type="ARBA" id="ARBA00023284"/>
    </source>
</evidence>
<dbReference type="AlphaFoldDB" id="A0A2T0X089"/>
<dbReference type="GO" id="GO:0046872">
    <property type="term" value="F:metal ion binding"/>
    <property type="evidence" value="ECO:0007669"/>
    <property type="project" value="UniProtKB-KW"/>
</dbReference>
<dbReference type="InterPro" id="IPR013766">
    <property type="entry name" value="Thioredoxin_domain"/>
</dbReference>
<evidence type="ECO:0000256" key="5">
    <source>
        <dbReference type="ARBA" id="ARBA00023157"/>
    </source>
</evidence>
<dbReference type="PANTHER" id="PTHR45663">
    <property type="entry name" value="GEO12009P1"/>
    <property type="match status" value="1"/>
</dbReference>
<evidence type="ECO:0000259" key="8">
    <source>
        <dbReference type="PROSITE" id="PS51352"/>
    </source>
</evidence>
<proteinExistence type="inferred from homology"/>
<dbReference type="SUPFAM" id="SSF52833">
    <property type="entry name" value="Thioredoxin-like"/>
    <property type="match status" value="1"/>
</dbReference>
<evidence type="ECO:0000256" key="1">
    <source>
        <dbReference type="ARBA" id="ARBA00008987"/>
    </source>
</evidence>
<keyword evidence="6" id="KW-0676">Redox-active center</keyword>
<dbReference type="NCBIfam" id="TIGR01068">
    <property type="entry name" value="thioredoxin"/>
    <property type="match status" value="1"/>
</dbReference>
<dbReference type="Pfam" id="PF21352">
    <property type="entry name" value="Zn_ribbon_Thio2"/>
    <property type="match status" value="1"/>
</dbReference>
<reference evidence="9 10" key="1">
    <citation type="submission" date="2018-03" db="EMBL/GenBank/DDBJ databases">
        <title>Genomic Encyclopedia of Archaeal and Bacterial Type Strains, Phase II (KMG-II): from individual species to whole genera.</title>
        <authorList>
            <person name="Goeker M."/>
        </authorList>
    </citation>
    <scope>NUCLEOTIDE SEQUENCE [LARGE SCALE GENOMIC DNA]</scope>
    <source>
        <strain evidence="9 10">DSM 100212</strain>
    </source>
</reference>
<protein>
    <recommendedName>
        <fullName evidence="7">Thioredoxin</fullName>
    </recommendedName>
</protein>
<dbReference type="GO" id="GO:0045454">
    <property type="term" value="P:cell redox homeostasis"/>
    <property type="evidence" value="ECO:0007669"/>
    <property type="project" value="TreeGrafter"/>
</dbReference>
<evidence type="ECO:0000313" key="10">
    <source>
        <dbReference type="Proteomes" id="UP000238392"/>
    </source>
</evidence>
<organism evidence="9 10">
    <name type="scientific">Donghicola tyrosinivorans</name>
    <dbReference type="NCBI Taxonomy" id="1652492"/>
    <lineage>
        <taxon>Bacteria</taxon>
        <taxon>Pseudomonadati</taxon>
        <taxon>Pseudomonadota</taxon>
        <taxon>Alphaproteobacteria</taxon>
        <taxon>Rhodobacterales</taxon>
        <taxon>Roseobacteraceae</taxon>
        <taxon>Donghicola</taxon>
    </lineage>
</organism>
<dbReference type="PROSITE" id="PS00194">
    <property type="entry name" value="THIOREDOXIN_1"/>
    <property type="match status" value="1"/>
</dbReference>
<dbReference type="GO" id="GO:0015035">
    <property type="term" value="F:protein-disulfide reductase activity"/>
    <property type="evidence" value="ECO:0007669"/>
    <property type="project" value="UniProtKB-UniRule"/>
</dbReference>
<dbReference type="PRINTS" id="PR00421">
    <property type="entry name" value="THIOREDOXIN"/>
</dbReference>
<dbReference type="Gene3D" id="2.30.30.380">
    <property type="entry name" value="Zn-finger domain of Sec23/24"/>
    <property type="match status" value="1"/>
</dbReference>
<evidence type="ECO:0000256" key="2">
    <source>
        <dbReference type="ARBA" id="ARBA00022448"/>
    </source>
</evidence>
<dbReference type="CDD" id="cd02947">
    <property type="entry name" value="TRX_family"/>
    <property type="match status" value="1"/>
</dbReference>
<sequence length="144" mass="15434">MSNDDRLTCLDCGTPNRVPSEKLDQSPKCGVCGAKLVTDKVAEIDPATLTKASKDTTLPLVVDFWAPWCGPCRAMAPQFASAAKSMQGKVRFAKLNTEQHPSASNRYGIRGIPAMIAFKKGKEAGRRVGALPQAGIVQFAQSIK</sequence>
<evidence type="ECO:0000256" key="4">
    <source>
        <dbReference type="ARBA" id="ARBA00022982"/>
    </source>
</evidence>
<dbReference type="OrthoDB" id="9790390at2"/>
<dbReference type="InterPro" id="IPR005746">
    <property type="entry name" value="Thioredoxin"/>
</dbReference>
<dbReference type="InterPro" id="IPR049299">
    <property type="entry name" value="Thio2_N"/>
</dbReference>
<evidence type="ECO:0000256" key="3">
    <source>
        <dbReference type="ARBA" id="ARBA00022723"/>
    </source>
</evidence>
<dbReference type="GO" id="GO:0005829">
    <property type="term" value="C:cytosol"/>
    <property type="evidence" value="ECO:0007669"/>
    <property type="project" value="TreeGrafter"/>
</dbReference>
<dbReference type="EMBL" id="PVTQ01000002">
    <property type="protein sequence ID" value="PRY92361.1"/>
    <property type="molecule type" value="Genomic_DNA"/>
</dbReference>
<dbReference type="Pfam" id="PF00085">
    <property type="entry name" value="Thioredoxin"/>
    <property type="match status" value="1"/>
</dbReference>
<comment type="similarity">
    <text evidence="1">Belongs to the thioredoxin family.</text>
</comment>
<dbReference type="NCBIfam" id="NF008229">
    <property type="entry name" value="PRK10996.1"/>
    <property type="match status" value="1"/>
</dbReference>
<gene>
    <name evidence="9" type="ORF">CLV74_102276</name>
</gene>